<keyword evidence="3" id="KW-1185">Reference proteome</keyword>
<dbReference type="GO" id="GO:0003824">
    <property type="term" value="F:catalytic activity"/>
    <property type="evidence" value="ECO:0007669"/>
    <property type="project" value="InterPro"/>
</dbReference>
<protein>
    <recommendedName>
        <fullName evidence="1">Condensation domain-containing protein</fullName>
    </recommendedName>
</protein>
<dbReference type="EMBL" id="JXNT01000003">
    <property type="protein sequence ID" value="ODM20687.1"/>
    <property type="molecule type" value="Genomic_DNA"/>
</dbReference>
<gene>
    <name evidence="2" type="ORF">SI65_03740</name>
</gene>
<comment type="caution">
    <text evidence="2">The sequence shown here is derived from an EMBL/GenBank/DDBJ whole genome shotgun (WGS) entry which is preliminary data.</text>
</comment>
<dbReference type="STRING" id="573508.A0A1E3BIE6"/>
<accession>A0A1E3BIE6</accession>
<dbReference type="GO" id="GO:0043041">
    <property type="term" value="P:amino acid activation for nonribosomal peptide biosynthetic process"/>
    <property type="evidence" value="ECO:0007669"/>
    <property type="project" value="TreeGrafter"/>
</dbReference>
<dbReference type="SUPFAM" id="SSF52777">
    <property type="entry name" value="CoA-dependent acyltransferases"/>
    <property type="match status" value="2"/>
</dbReference>
<dbReference type="GO" id="GO:0005737">
    <property type="term" value="C:cytoplasm"/>
    <property type="evidence" value="ECO:0007669"/>
    <property type="project" value="TreeGrafter"/>
</dbReference>
<dbReference type="PANTHER" id="PTHR45527:SF1">
    <property type="entry name" value="FATTY ACID SYNTHASE"/>
    <property type="match status" value="1"/>
</dbReference>
<name>A0A1E3BIE6_ASPCR</name>
<dbReference type="Proteomes" id="UP000094569">
    <property type="component" value="Unassembled WGS sequence"/>
</dbReference>
<reference evidence="2 3" key="1">
    <citation type="journal article" date="2016" name="BMC Genomics">
        <title>Comparative genomic and transcriptomic analyses of the Fuzhuan brick tea-fermentation fungus Aspergillus cristatus.</title>
        <authorList>
            <person name="Ge Y."/>
            <person name="Wang Y."/>
            <person name="Liu Y."/>
            <person name="Tan Y."/>
            <person name="Ren X."/>
            <person name="Zhang X."/>
            <person name="Hyde K.D."/>
            <person name="Liu Y."/>
            <person name="Liu Z."/>
        </authorList>
    </citation>
    <scope>NUCLEOTIDE SEQUENCE [LARGE SCALE GENOMIC DNA]</scope>
    <source>
        <strain evidence="2 3">GZAAS20.1005</strain>
    </source>
</reference>
<dbReference type="PANTHER" id="PTHR45527">
    <property type="entry name" value="NONRIBOSOMAL PEPTIDE SYNTHETASE"/>
    <property type="match status" value="1"/>
</dbReference>
<dbReference type="InterPro" id="IPR001242">
    <property type="entry name" value="Condensation_dom"/>
</dbReference>
<feature type="domain" description="Condensation" evidence="1">
    <location>
        <begin position="33"/>
        <end position="440"/>
    </location>
</feature>
<sequence length="447" mass="48738">MTPKAFELIAGNSRAEDVIASAAKQCGVDSSQVEDIYPCAPLQKEMVLHSLSGRKSQLAREVVELAEDLDVARLQKAWNHVYQRYPILRTRFVRTESGDLVQVVVREDLAWQSQTDHLTTDAQLLPALGKRLAHWALTPGDKSSPNGHLIVTIHHALFDSITLGHIFSAVFAAYQGIPLPTQQPVPFSSFLALLAKNQAQRQDSHRFWRSYLSDCAASTFPALPSPNYHPSANRGSQRHIPLPASVQRSLQQHGLTVPTLVRGAWALMLSNHSTPAGDDVLFASLLPGRTIPLPDIDDLAAPTQAHVPIRVSMPRDEPPPAFLARIQTEATAMIPFEHDGMDQIRAVDERVRDTCSRIGHLLVVQSLPAEGPPAEFPGRIVSGPRVDAAGMGEFTWYGLMVQCIILPGGVLLRASFDDCLLSAPAMEGIIDDFGRALGELSEGLAVV</sequence>
<dbReference type="Gene3D" id="3.30.559.30">
    <property type="entry name" value="Nonribosomal peptide synthetase, condensation domain"/>
    <property type="match status" value="1"/>
</dbReference>
<dbReference type="Pfam" id="PF00668">
    <property type="entry name" value="Condensation"/>
    <property type="match status" value="1"/>
</dbReference>
<dbReference type="OrthoDB" id="416786at2759"/>
<dbReference type="GO" id="GO:0031177">
    <property type="term" value="F:phosphopantetheine binding"/>
    <property type="evidence" value="ECO:0007669"/>
    <property type="project" value="TreeGrafter"/>
</dbReference>
<evidence type="ECO:0000313" key="3">
    <source>
        <dbReference type="Proteomes" id="UP000094569"/>
    </source>
</evidence>
<dbReference type="GO" id="GO:0044550">
    <property type="term" value="P:secondary metabolite biosynthetic process"/>
    <property type="evidence" value="ECO:0007669"/>
    <property type="project" value="TreeGrafter"/>
</dbReference>
<dbReference type="Gene3D" id="3.30.559.10">
    <property type="entry name" value="Chloramphenicol acetyltransferase-like domain"/>
    <property type="match status" value="1"/>
</dbReference>
<evidence type="ECO:0000259" key="1">
    <source>
        <dbReference type="Pfam" id="PF00668"/>
    </source>
</evidence>
<dbReference type="AlphaFoldDB" id="A0A1E3BIE6"/>
<proteinExistence type="predicted"/>
<evidence type="ECO:0000313" key="2">
    <source>
        <dbReference type="EMBL" id="ODM20687.1"/>
    </source>
</evidence>
<dbReference type="VEuPathDB" id="FungiDB:SI65_03740"/>
<dbReference type="CDD" id="cd19545">
    <property type="entry name" value="FUM14_C_NRPS-like"/>
    <property type="match status" value="1"/>
</dbReference>
<organism evidence="2 3">
    <name type="scientific">Aspergillus cristatus</name>
    <name type="common">Chinese Fuzhuan brick tea-fermentation fungus</name>
    <name type="synonym">Eurotium cristatum</name>
    <dbReference type="NCBI Taxonomy" id="573508"/>
    <lineage>
        <taxon>Eukaryota</taxon>
        <taxon>Fungi</taxon>
        <taxon>Dikarya</taxon>
        <taxon>Ascomycota</taxon>
        <taxon>Pezizomycotina</taxon>
        <taxon>Eurotiomycetes</taxon>
        <taxon>Eurotiomycetidae</taxon>
        <taxon>Eurotiales</taxon>
        <taxon>Aspergillaceae</taxon>
        <taxon>Aspergillus</taxon>
        <taxon>Aspergillus subgen. Aspergillus</taxon>
    </lineage>
</organism>
<dbReference type="InterPro" id="IPR023213">
    <property type="entry name" value="CAT-like_dom_sf"/>
</dbReference>